<dbReference type="InterPro" id="IPR049052">
    <property type="entry name" value="nSTAND1"/>
</dbReference>
<accession>A0A512BGR5</accession>
<dbReference type="EMBL" id="BJYT01000017">
    <property type="protein sequence ID" value="GEO11161.1"/>
    <property type="molecule type" value="Genomic_DNA"/>
</dbReference>
<feature type="domain" description="Novel STAND NTPase 1" evidence="2">
    <location>
        <begin position="10"/>
        <end position="387"/>
    </location>
</feature>
<dbReference type="Gene3D" id="2.130.10.10">
    <property type="entry name" value="YVTN repeat-like/Quinoprotein amine dehydrogenase"/>
    <property type="match status" value="1"/>
</dbReference>
<proteinExistence type="predicted"/>
<dbReference type="Pfam" id="PF20703">
    <property type="entry name" value="nSTAND1"/>
    <property type="match status" value="1"/>
</dbReference>
<dbReference type="InterPro" id="IPR015943">
    <property type="entry name" value="WD40/YVTN_repeat-like_dom_sf"/>
</dbReference>
<sequence length="805" mass="93136">MQESREKKYPFKFLDSYNRNDTDIFFGRDEEIKVLYEIVSQNPMVLVYGPSGTGKTSLIQCGLAGKFKSYDWLPVTVRREGDINVSLEKSLVDNGGNAENFDAELEDASENELNSLAKLVKGVYLSNFKTTYFIFDQFEELYILGNKDEEDRFITAIKDIRATGQPVKFIFSIREEYLGYLYRFEKVFPQLLRKKLRVEPMTNENLKDILTGINNLKNTSIRVDGKELNDISEAIFEKLRGDSKTLHFELPYLQVLMDKLYLDITKDKDYKTDAFITLDLVNKIDNLGNVLKKFLEDQVEQVRVLAVEKNICANNISGGSIWKILSPFASLEGTKDPILKDEIKRRIYDKDIDDSLVSFCIDEFVNRRILNFSHETELYELAHDSLAKCIAGKRSDVDIRLLEIYRLIKYQASIKEGAREFFSEKQLKIISPYLSNLKLSDDESELVSESQKEVAITISKRKRNRYLALTITIFVIAFFAWLLYYKNQQGADNIRKVKLARLKEQISTSTGNEQKLLPFFYILEALDLEKDLSEYKKLIETAKRWKTYPTHTLEKIFVDSSFKIGGAAFVQGDSLIYVWDYNGKNLKAWDYNGGKILWSISVELRDRKSDNPLVTQRKLFFFSRQGLKTNEKRDSLNISDSSLFFVKMYIDSVVNNWDVTGLPVLPKIINKIYGASFSHDKQNVMTWGKNSESNYDAANVWNSEGPNIGTALVHDGIKGSAFSPDDKFVLTWDDSTARVWRYTNDSAIFRLPSNLFKLRSQVETGLELSPSDNSTLRIIPLPEYNKRREEYVKLYNEYLEKERKK</sequence>
<dbReference type="SUPFAM" id="SSF52540">
    <property type="entry name" value="P-loop containing nucleoside triphosphate hydrolases"/>
    <property type="match status" value="1"/>
</dbReference>
<protein>
    <recommendedName>
        <fullName evidence="2">Novel STAND NTPase 1 domain-containing protein</fullName>
    </recommendedName>
</protein>
<dbReference type="Gene3D" id="3.40.50.300">
    <property type="entry name" value="P-loop containing nucleotide triphosphate hydrolases"/>
    <property type="match status" value="1"/>
</dbReference>
<dbReference type="AlphaFoldDB" id="A0A512BGR5"/>
<feature type="transmembrane region" description="Helical" evidence="1">
    <location>
        <begin position="466"/>
        <end position="485"/>
    </location>
</feature>
<dbReference type="InterPro" id="IPR027417">
    <property type="entry name" value="P-loop_NTPase"/>
</dbReference>
<gene>
    <name evidence="3" type="ORF">SAE01_36570</name>
</gene>
<organism evidence="3 4">
    <name type="scientific">Segetibacter aerophilus</name>
    <dbReference type="NCBI Taxonomy" id="670293"/>
    <lineage>
        <taxon>Bacteria</taxon>
        <taxon>Pseudomonadati</taxon>
        <taxon>Bacteroidota</taxon>
        <taxon>Chitinophagia</taxon>
        <taxon>Chitinophagales</taxon>
        <taxon>Chitinophagaceae</taxon>
        <taxon>Segetibacter</taxon>
    </lineage>
</organism>
<dbReference type="OrthoDB" id="1090410at2"/>
<evidence type="ECO:0000256" key="1">
    <source>
        <dbReference type="SAM" id="Phobius"/>
    </source>
</evidence>
<evidence type="ECO:0000259" key="2">
    <source>
        <dbReference type="Pfam" id="PF20703"/>
    </source>
</evidence>
<dbReference type="SUPFAM" id="SSF50998">
    <property type="entry name" value="Quinoprotein alcohol dehydrogenase-like"/>
    <property type="match status" value="1"/>
</dbReference>
<dbReference type="InterPro" id="IPR011047">
    <property type="entry name" value="Quinoprotein_ADH-like_sf"/>
</dbReference>
<keyword evidence="1" id="KW-0472">Membrane</keyword>
<keyword evidence="1" id="KW-1133">Transmembrane helix</keyword>
<dbReference type="RefSeq" id="WP_147205273.1">
    <property type="nucleotide sequence ID" value="NZ_BJYT01000017.1"/>
</dbReference>
<name>A0A512BGR5_9BACT</name>
<evidence type="ECO:0000313" key="3">
    <source>
        <dbReference type="EMBL" id="GEO11161.1"/>
    </source>
</evidence>
<keyword evidence="1" id="KW-0812">Transmembrane</keyword>
<comment type="caution">
    <text evidence="3">The sequence shown here is derived from an EMBL/GenBank/DDBJ whole genome shotgun (WGS) entry which is preliminary data.</text>
</comment>
<evidence type="ECO:0000313" key="4">
    <source>
        <dbReference type="Proteomes" id="UP000321513"/>
    </source>
</evidence>
<keyword evidence="4" id="KW-1185">Reference proteome</keyword>
<reference evidence="3 4" key="1">
    <citation type="submission" date="2019-07" db="EMBL/GenBank/DDBJ databases">
        <title>Whole genome shotgun sequence of Segetibacter aerophilus NBRC 106135.</title>
        <authorList>
            <person name="Hosoyama A."/>
            <person name="Uohara A."/>
            <person name="Ohji S."/>
            <person name="Ichikawa N."/>
        </authorList>
    </citation>
    <scope>NUCLEOTIDE SEQUENCE [LARGE SCALE GENOMIC DNA]</scope>
    <source>
        <strain evidence="3 4">NBRC 106135</strain>
    </source>
</reference>
<dbReference type="Proteomes" id="UP000321513">
    <property type="component" value="Unassembled WGS sequence"/>
</dbReference>